<organism evidence="2 3">
    <name type="scientific">Scleroderma citrinum Foug A</name>
    <dbReference type="NCBI Taxonomy" id="1036808"/>
    <lineage>
        <taxon>Eukaryota</taxon>
        <taxon>Fungi</taxon>
        <taxon>Dikarya</taxon>
        <taxon>Basidiomycota</taxon>
        <taxon>Agaricomycotina</taxon>
        <taxon>Agaricomycetes</taxon>
        <taxon>Agaricomycetidae</taxon>
        <taxon>Boletales</taxon>
        <taxon>Sclerodermatineae</taxon>
        <taxon>Sclerodermataceae</taxon>
        <taxon>Scleroderma</taxon>
    </lineage>
</organism>
<feature type="region of interest" description="Disordered" evidence="1">
    <location>
        <begin position="1"/>
        <end position="27"/>
    </location>
</feature>
<dbReference type="InParanoid" id="A0A0C2ZV79"/>
<dbReference type="EMBL" id="KN822117">
    <property type="protein sequence ID" value="KIM56412.1"/>
    <property type="molecule type" value="Genomic_DNA"/>
</dbReference>
<evidence type="ECO:0000313" key="2">
    <source>
        <dbReference type="EMBL" id="KIM56412.1"/>
    </source>
</evidence>
<gene>
    <name evidence="2" type="ORF">SCLCIDRAFT_1220361</name>
</gene>
<reference evidence="3" key="2">
    <citation type="submission" date="2015-01" db="EMBL/GenBank/DDBJ databases">
        <title>Evolutionary Origins and Diversification of the Mycorrhizal Mutualists.</title>
        <authorList>
            <consortium name="DOE Joint Genome Institute"/>
            <consortium name="Mycorrhizal Genomics Consortium"/>
            <person name="Kohler A."/>
            <person name="Kuo A."/>
            <person name="Nagy L.G."/>
            <person name="Floudas D."/>
            <person name="Copeland A."/>
            <person name="Barry K.W."/>
            <person name="Cichocki N."/>
            <person name="Veneault-Fourrey C."/>
            <person name="LaButti K."/>
            <person name="Lindquist E.A."/>
            <person name="Lipzen A."/>
            <person name="Lundell T."/>
            <person name="Morin E."/>
            <person name="Murat C."/>
            <person name="Riley R."/>
            <person name="Ohm R."/>
            <person name="Sun H."/>
            <person name="Tunlid A."/>
            <person name="Henrissat B."/>
            <person name="Grigoriev I.V."/>
            <person name="Hibbett D.S."/>
            <person name="Martin F."/>
        </authorList>
    </citation>
    <scope>NUCLEOTIDE SEQUENCE [LARGE SCALE GENOMIC DNA]</scope>
    <source>
        <strain evidence="3">Foug A</strain>
    </source>
</reference>
<sequence>NGTHLGIRACTATKDLQGETSSSATNEKELRIQRYESQEPRIQRHCKKTMQPKATTLERHLKG</sequence>
<accession>A0A0C2ZV79</accession>
<feature type="region of interest" description="Disordered" evidence="1">
    <location>
        <begin position="40"/>
        <end position="63"/>
    </location>
</feature>
<dbReference type="Proteomes" id="UP000053989">
    <property type="component" value="Unassembled WGS sequence"/>
</dbReference>
<name>A0A0C2ZV79_9AGAM</name>
<protein>
    <submittedName>
        <fullName evidence="2">Uncharacterized protein</fullName>
    </submittedName>
</protein>
<feature type="non-terminal residue" evidence="2">
    <location>
        <position position="1"/>
    </location>
</feature>
<keyword evidence="3" id="KW-1185">Reference proteome</keyword>
<dbReference type="AlphaFoldDB" id="A0A0C2ZV79"/>
<proteinExistence type="predicted"/>
<dbReference type="HOGENOM" id="CLU_2892216_0_0_1"/>
<reference evidence="2 3" key="1">
    <citation type="submission" date="2014-04" db="EMBL/GenBank/DDBJ databases">
        <authorList>
            <consortium name="DOE Joint Genome Institute"/>
            <person name="Kuo A."/>
            <person name="Kohler A."/>
            <person name="Nagy L.G."/>
            <person name="Floudas D."/>
            <person name="Copeland A."/>
            <person name="Barry K.W."/>
            <person name="Cichocki N."/>
            <person name="Veneault-Fourrey C."/>
            <person name="LaButti K."/>
            <person name="Lindquist E.A."/>
            <person name="Lipzen A."/>
            <person name="Lundell T."/>
            <person name="Morin E."/>
            <person name="Murat C."/>
            <person name="Sun H."/>
            <person name="Tunlid A."/>
            <person name="Henrissat B."/>
            <person name="Grigoriev I.V."/>
            <person name="Hibbett D.S."/>
            <person name="Martin F."/>
            <person name="Nordberg H.P."/>
            <person name="Cantor M.N."/>
            <person name="Hua S.X."/>
        </authorList>
    </citation>
    <scope>NUCLEOTIDE SEQUENCE [LARGE SCALE GENOMIC DNA]</scope>
    <source>
        <strain evidence="2 3">Foug A</strain>
    </source>
</reference>
<evidence type="ECO:0000256" key="1">
    <source>
        <dbReference type="SAM" id="MobiDB-lite"/>
    </source>
</evidence>
<evidence type="ECO:0000313" key="3">
    <source>
        <dbReference type="Proteomes" id="UP000053989"/>
    </source>
</evidence>